<feature type="compositionally biased region" description="Basic and acidic residues" evidence="8">
    <location>
        <begin position="839"/>
        <end position="856"/>
    </location>
</feature>
<feature type="coiled-coil region" evidence="7">
    <location>
        <begin position="201"/>
        <end position="228"/>
    </location>
</feature>
<dbReference type="GO" id="GO:0008270">
    <property type="term" value="F:zinc ion binding"/>
    <property type="evidence" value="ECO:0007669"/>
    <property type="project" value="UniProtKB-KW"/>
</dbReference>
<evidence type="ECO:0000313" key="11">
    <source>
        <dbReference type="Proteomes" id="UP001168990"/>
    </source>
</evidence>
<feature type="compositionally biased region" description="Low complexity" evidence="8">
    <location>
        <begin position="581"/>
        <end position="595"/>
    </location>
</feature>
<evidence type="ECO:0000313" key="10">
    <source>
        <dbReference type="EMBL" id="KAK0166241.1"/>
    </source>
</evidence>
<keyword evidence="7" id="KW-0175">Coiled coil</keyword>
<feature type="compositionally biased region" description="Polar residues" evidence="8">
    <location>
        <begin position="741"/>
        <end position="752"/>
    </location>
</feature>
<dbReference type="Gene3D" id="3.30.40.10">
    <property type="entry name" value="Zinc/RING finger domain, C3HC4 (zinc finger)"/>
    <property type="match status" value="1"/>
</dbReference>
<sequence>MEQFEQLLTCAICLDRYRNPKLLPCQHSFCMEPCMDGLVDYVRRQVKCPECRAEHRIPYQGVQAFPTNVTLQRFLELHIEITGELPDPTSGQTMERCGVCSEKSYCSLCVHCDKKCCPECKDAHMDILRREITRINSQIRRGLHRLQDALALVEKNTLGLQTNCASVAEEVDEIYRRLSKALKDRTEHLRNEIERYSGTELRSLVQLKENLELEIANIQSNCDLADAHINENVPWDDAELLDTKELFLRTVEFIRNFEYEAGDYGRRVRFVMAHDPNQLVLHVAGYGELNIKPETGSGGHLGTTGGLAPPGGSPGLMRSKSDHRLASQYRQQEEERLTRNRYAPDYEYETGEYETPRNKSRYRSRFMRHRDGEESDGDTRSSVRFTSTSTTAEQSPRERVLDTEDAARGPLSGIFRLTDSPRVMKKLQECERAGKRKKEEPTPTSQPPAPKPQVQVKKTTTPVTKQTSEDDEISRIKKQNKNTPTQAETLEERQPIVPTTPIHTTPTRETEREPDDPPRRSSVASRRPSSDTRAPGVRSASSDSSTGSESSTGSGVRNTGAPFSAEEMKQKYLSRAPPPASTTTAVTTSTNVPSTRDTSNVTPSSSPRPPFQSRFLGGGNRTAPSPPTSVAREEPVKKKTDDDDDDDDETTSSSEETETESEEESDTETHSTPTTVTSTSQERTREAAMARTDIGPLLARSAEARRGSKEDSPSTRYSSPRGSPAHSASSPTSTPSGYTSRFLNKSRSQAAVSSAREREREREPEPDVEPLSPRSRYAALKERRQRVARSKSSHNFGNDDIDLDEDPPSPTTQSPNAYLAAKYGAGSELARSRSTHALKSREPSPDRDRSGVEKDGAALSSWARYLKNKYGNRSTKDKEPTSTSSLPSSSTSAASRRLSLGLPLRHTGQTSFESSDDDQKNPSGSPTSPTAALGIPAVAGSSTRSQYLLKRRQLLKFGMRGSGAGCFTWPRGLAVGPDNSIVVADSSNHRVQVFDGNGNFMKEFGTYGSGEGEFDCLAGVAVNRIGQFIIADRYNHRIQVLDPSGRFLRAFGSQGTGDGRLNYPWGITTDALGFIYVCDKENHRVQVFQSDGTFVGKFGTCGSGRGQLEHPHYIAVSNTNRVIVSDSNNHRIQIFDVGGRVVTAFGTEGSDDGQFKFPRGVAVDDQGYIIVADSGNNRIQIFTPEGTFLRAFGNWGSGDGEFKGLEGVAVTSVGNIVVCDRENHRVQIF</sequence>
<dbReference type="SUPFAM" id="SSF101898">
    <property type="entry name" value="NHL repeat"/>
    <property type="match status" value="1"/>
</dbReference>
<feature type="region of interest" description="Disordered" evidence="8">
    <location>
        <begin position="294"/>
        <end position="856"/>
    </location>
</feature>
<feature type="repeat" description="NHL" evidence="6">
    <location>
        <begin position="1051"/>
        <end position="1091"/>
    </location>
</feature>
<dbReference type="Proteomes" id="UP001168990">
    <property type="component" value="Unassembled WGS sequence"/>
</dbReference>
<feature type="repeat" description="NHL" evidence="6">
    <location>
        <begin position="1001"/>
        <end position="1044"/>
    </location>
</feature>
<dbReference type="EMBL" id="JAQQBS010001422">
    <property type="protein sequence ID" value="KAK0166241.1"/>
    <property type="molecule type" value="Genomic_DNA"/>
</dbReference>
<dbReference type="SMART" id="SM00184">
    <property type="entry name" value="RING"/>
    <property type="match status" value="1"/>
</dbReference>
<feature type="compositionally biased region" description="Basic and acidic residues" evidence="8">
    <location>
        <begin position="319"/>
        <end position="344"/>
    </location>
</feature>
<feature type="repeat" description="NHL" evidence="6">
    <location>
        <begin position="1192"/>
        <end position="1229"/>
    </location>
</feature>
<dbReference type="CDD" id="cd14954">
    <property type="entry name" value="NHL_TRIM71_like"/>
    <property type="match status" value="1"/>
</dbReference>
<dbReference type="PANTHER" id="PTHR24104">
    <property type="entry name" value="E3 UBIQUITIN-PROTEIN LIGASE NHLRC1-RELATED"/>
    <property type="match status" value="1"/>
</dbReference>
<dbReference type="InterPro" id="IPR018957">
    <property type="entry name" value="Znf_C3HC4_RING-type"/>
</dbReference>
<reference evidence="10" key="2">
    <citation type="submission" date="2023-03" db="EMBL/GenBank/DDBJ databases">
        <authorList>
            <person name="Inwood S.N."/>
            <person name="Skelly J.G."/>
            <person name="Guhlin J."/>
            <person name="Harrop T.W.R."/>
            <person name="Goldson S.G."/>
            <person name="Dearden P.K."/>
        </authorList>
    </citation>
    <scope>NUCLEOTIDE SEQUENCE</scope>
    <source>
        <strain evidence="10">Irish</strain>
        <tissue evidence="10">Whole body</tissue>
    </source>
</reference>
<evidence type="ECO:0000256" key="6">
    <source>
        <dbReference type="PROSITE-ProRule" id="PRU00504"/>
    </source>
</evidence>
<dbReference type="GO" id="GO:0061630">
    <property type="term" value="F:ubiquitin protein ligase activity"/>
    <property type="evidence" value="ECO:0007669"/>
    <property type="project" value="TreeGrafter"/>
</dbReference>
<feature type="compositionally biased region" description="Basic and acidic residues" evidence="8">
    <location>
        <begin position="755"/>
        <end position="765"/>
    </location>
</feature>
<dbReference type="GO" id="GO:0000209">
    <property type="term" value="P:protein polyubiquitination"/>
    <property type="evidence" value="ECO:0007669"/>
    <property type="project" value="TreeGrafter"/>
</dbReference>
<dbReference type="InterPro" id="IPR001258">
    <property type="entry name" value="NHL_repeat"/>
</dbReference>
<feature type="compositionally biased region" description="Basic and acidic residues" evidence="8">
    <location>
        <begin position="631"/>
        <end position="641"/>
    </location>
</feature>
<feature type="compositionally biased region" description="Low complexity" evidence="8">
    <location>
        <begin position="670"/>
        <end position="680"/>
    </location>
</feature>
<evidence type="ECO:0000256" key="8">
    <source>
        <dbReference type="SAM" id="MobiDB-lite"/>
    </source>
</evidence>
<evidence type="ECO:0000256" key="7">
    <source>
        <dbReference type="SAM" id="Coils"/>
    </source>
</evidence>
<keyword evidence="11" id="KW-1185">Reference proteome</keyword>
<dbReference type="InterPro" id="IPR013083">
    <property type="entry name" value="Znf_RING/FYVE/PHD"/>
</dbReference>
<reference evidence="10" key="1">
    <citation type="journal article" date="2023" name="bioRxiv">
        <title>Scaffold-level genome assemblies of two parasitoid biocontrol wasps reveal the parthenogenesis mechanism and an associated novel virus.</title>
        <authorList>
            <person name="Inwood S."/>
            <person name="Skelly J."/>
            <person name="Guhlin J."/>
            <person name="Harrop T."/>
            <person name="Goldson S."/>
            <person name="Dearden P."/>
        </authorList>
    </citation>
    <scope>NUCLEOTIDE SEQUENCE</scope>
    <source>
        <strain evidence="10">Irish</strain>
        <tissue evidence="10">Whole body</tissue>
    </source>
</reference>
<feature type="compositionally biased region" description="Basic and acidic residues" evidence="8">
    <location>
        <begin position="426"/>
        <end position="441"/>
    </location>
</feature>
<feature type="repeat" description="NHL" evidence="6">
    <location>
        <begin position="1142"/>
        <end position="1185"/>
    </location>
</feature>
<dbReference type="FunFam" id="3.30.40.10:FF:000185">
    <property type="entry name" value="RING finger protein nhl-1"/>
    <property type="match status" value="1"/>
</dbReference>
<feature type="repeat" description="NHL" evidence="6">
    <location>
        <begin position="1095"/>
        <end position="1138"/>
    </location>
</feature>
<dbReference type="PANTHER" id="PTHR24104:SF47">
    <property type="entry name" value="E3 UBIQUITIN-PROTEIN LIGASE NHLRC1"/>
    <property type="match status" value="1"/>
</dbReference>
<dbReference type="Pfam" id="PF01436">
    <property type="entry name" value="NHL"/>
    <property type="match status" value="6"/>
</dbReference>
<evidence type="ECO:0000256" key="3">
    <source>
        <dbReference type="ARBA" id="ARBA00022771"/>
    </source>
</evidence>
<name>A0AA39KLZ6_9HYME</name>
<keyword evidence="2" id="KW-0677">Repeat</keyword>
<gene>
    <name evidence="10" type="ORF">PV328_004680</name>
</gene>
<feature type="compositionally biased region" description="Gly residues" evidence="8">
    <location>
        <begin position="296"/>
        <end position="309"/>
    </location>
</feature>
<evidence type="ECO:0000256" key="4">
    <source>
        <dbReference type="ARBA" id="ARBA00022833"/>
    </source>
</evidence>
<feature type="compositionally biased region" description="Polar residues" evidence="8">
    <location>
        <begin position="921"/>
        <end position="930"/>
    </location>
</feature>
<dbReference type="PROSITE" id="PS50089">
    <property type="entry name" value="ZF_RING_2"/>
    <property type="match status" value="1"/>
</dbReference>
<feature type="compositionally biased region" description="Low complexity" evidence="8">
    <location>
        <begin position="881"/>
        <end position="905"/>
    </location>
</feature>
<feature type="compositionally biased region" description="Low complexity" evidence="8">
    <location>
        <begin position="382"/>
        <end position="391"/>
    </location>
</feature>
<dbReference type="Pfam" id="PF00097">
    <property type="entry name" value="zf-C3HC4"/>
    <property type="match status" value="1"/>
</dbReference>
<keyword evidence="4" id="KW-0862">Zinc</keyword>
<feature type="compositionally biased region" description="Basic and acidic residues" evidence="8">
    <location>
        <begin position="702"/>
        <end position="713"/>
    </location>
</feature>
<keyword evidence="1" id="KW-0479">Metal-binding</keyword>
<dbReference type="AlphaFoldDB" id="A0AA39KLZ6"/>
<feature type="compositionally biased region" description="Low complexity" evidence="8">
    <location>
        <begin position="452"/>
        <end position="466"/>
    </location>
</feature>
<dbReference type="Gene3D" id="2.120.10.30">
    <property type="entry name" value="TolB, C-terminal domain"/>
    <property type="match status" value="3"/>
</dbReference>
<feature type="compositionally biased region" description="Low complexity" evidence="8">
    <location>
        <begin position="722"/>
        <end position="740"/>
    </location>
</feature>
<accession>A0AA39KLZ6</accession>
<evidence type="ECO:0000259" key="9">
    <source>
        <dbReference type="PROSITE" id="PS50089"/>
    </source>
</evidence>
<dbReference type="PROSITE" id="PS51125">
    <property type="entry name" value="NHL"/>
    <property type="match status" value="6"/>
</dbReference>
<evidence type="ECO:0000256" key="1">
    <source>
        <dbReference type="ARBA" id="ARBA00022723"/>
    </source>
</evidence>
<feature type="compositionally biased region" description="Basic residues" evidence="8">
    <location>
        <begin position="358"/>
        <end position="368"/>
    </location>
</feature>
<dbReference type="GO" id="GO:0005634">
    <property type="term" value="C:nucleus"/>
    <property type="evidence" value="ECO:0007669"/>
    <property type="project" value="UniProtKB-ARBA"/>
</dbReference>
<comment type="caution">
    <text evidence="10">The sequence shown here is derived from an EMBL/GenBank/DDBJ whole genome shotgun (WGS) entry which is preliminary data.</text>
</comment>
<feature type="compositionally biased region" description="Basic and acidic residues" evidence="8">
    <location>
        <begin position="506"/>
        <end position="519"/>
    </location>
</feature>
<feature type="domain" description="RING-type" evidence="9">
    <location>
        <begin position="10"/>
        <end position="52"/>
    </location>
</feature>
<feature type="compositionally biased region" description="Basic and acidic residues" evidence="8">
    <location>
        <begin position="395"/>
        <end position="407"/>
    </location>
</feature>
<protein>
    <recommendedName>
        <fullName evidence="9">RING-type domain-containing protein</fullName>
    </recommendedName>
</protein>
<dbReference type="InterPro" id="IPR011042">
    <property type="entry name" value="6-blade_b-propeller_TolB-like"/>
</dbReference>
<dbReference type="InterPro" id="IPR050952">
    <property type="entry name" value="TRIM-NHL_E3_ligases"/>
</dbReference>
<feature type="repeat" description="NHL" evidence="6">
    <location>
        <begin position="954"/>
        <end position="997"/>
    </location>
</feature>
<feature type="compositionally biased region" description="Basic residues" evidence="8">
    <location>
        <begin position="783"/>
        <end position="792"/>
    </location>
</feature>
<feature type="compositionally biased region" description="Basic and acidic residues" evidence="8">
    <location>
        <begin position="369"/>
        <end position="381"/>
    </location>
</feature>
<dbReference type="SUPFAM" id="SSF57850">
    <property type="entry name" value="RING/U-box"/>
    <property type="match status" value="1"/>
</dbReference>
<dbReference type="FunFam" id="2.120.10.30:FF:000013">
    <property type="entry name" value="E3 ubiquitin-protein ligase TRIM71"/>
    <property type="match status" value="2"/>
</dbReference>
<feature type="compositionally biased region" description="Acidic residues" evidence="8">
    <location>
        <begin position="642"/>
        <end position="666"/>
    </location>
</feature>
<dbReference type="InterPro" id="IPR001841">
    <property type="entry name" value="Znf_RING"/>
</dbReference>
<evidence type="ECO:0000256" key="2">
    <source>
        <dbReference type="ARBA" id="ARBA00022737"/>
    </source>
</evidence>
<dbReference type="FunFam" id="2.120.10.30:FF:000037">
    <property type="entry name" value="Uncharacterized protein, isoform E"/>
    <property type="match status" value="1"/>
</dbReference>
<evidence type="ECO:0000256" key="5">
    <source>
        <dbReference type="PROSITE-ProRule" id="PRU00175"/>
    </source>
</evidence>
<feature type="region of interest" description="Disordered" evidence="8">
    <location>
        <begin position="870"/>
        <end position="936"/>
    </location>
</feature>
<dbReference type="GO" id="GO:0043161">
    <property type="term" value="P:proteasome-mediated ubiquitin-dependent protein catabolic process"/>
    <property type="evidence" value="ECO:0007669"/>
    <property type="project" value="TreeGrafter"/>
</dbReference>
<organism evidence="10 11">
    <name type="scientific">Microctonus aethiopoides</name>
    <dbReference type="NCBI Taxonomy" id="144406"/>
    <lineage>
        <taxon>Eukaryota</taxon>
        <taxon>Metazoa</taxon>
        <taxon>Ecdysozoa</taxon>
        <taxon>Arthropoda</taxon>
        <taxon>Hexapoda</taxon>
        <taxon>Insecta</taxon>
        <taxon>Pterygota</taxon>
        <taxon>Neoptera</taxon>
        <taxon>Endopterygota</taxon>
        <taxon>Hymenoptera</taxon>
        <taxon>Apocrita</taxon>
        <taxon>Ichneumonoidea</taxon>
        <taxon>Braconidae</taxon>
        <taxon>Euphorinae</taxon>
        <taxon>Microctonus</taxon>
    </lineage>
</organism>
<feature type="compositionally biased region" description="Low complexity" evidence="8">
    <location>
        <begin position="539"/>
        <end position="555"/>
    </location>
</feature>
<dbReference type="CDD" id="cd16524">
    <property type="entry name" value="RING-HC_NHL-1-like"/>
    <property type="match status" value="1"/>
</dbReference>
<keyword evidence="3 5" id="KW-0863">Zinc-finger</keyword>
<proteinExistence type="predicted"/>